<evidence type="ECO:0000313" key="2">
    <source>
        <dbReference type="EMBL" id="CAL6001155.1"/>
    </source>
</evidence>
<keyword evidence="3" id="KW-1185">Reference proteome</keyword>
<dbReference type="EMBL" id="CATOUU010001173">
    <property type="protein sequence ID" value="CAI9976292.1"/>
    <property type="molecule type" value="Genomic_DNA"/>
</dbReference>
<evidence type="ECO:0000313" key="1">
    <source>
        <dbReference type="EMBL" id="CAI9976292.1"/>
    </source>
</evidence>
<evidence type="ECO:0000313" key="3">
    <source>
        <dbReference type="Proteomes" id="UP001642409"/>
    </source>
</evidence>
<comment type="caution">
    <text evidence="1">The sequence shown here is derived from an EMBL/GenBank/DDBJ whole genome shotgun (WGS) entry which is preliminary data.</text>
</comment>
<reference evidence="2 3" key="2">
    <citation type="submission" date="2024-07" db="EMBL/GenBank/DDBJ databases">
        <authorList>
            <person name="Akdeniz Z."/>
        </authorList>
    </citation>
    <scope>NUCLEOTIDE SEQUENCE [LARGE SCALE GENOMIC DNA]</scope>
</reference>
<proteinExistence type="predicted"/>
<gene>
    <name evidence="2" type="ORF">HINF_LOCUS17273</name>
    <name evidence="1" type="ORF">HINF_LOCUS63937</name>
</gene>
<sequence>MHKTGIYIVLHGTGLKKQKFSSLFNLNFAAPLAEQEFDAEIIQIDEIKADIYLINTVPQEAQFINYLYKVAHAHIVIFDTIEEEESYVNKLFTQLQITSGEGTIYASQYVGDESVLFTLPETKEVVNKIIKDLCTQIMAQIQREKQQQVQVVEKDMHQKKKCFG</sequence>
<accession>A0AA86RQJ9</accession>
<name>A0AA86RQJ9_9EUKA</name>
<dbReference type="EMBL" id="CAXDID020000043">
    <property type="protein sequence ID" value="CAL6001155.1"/>
    <property type="molecule type" value="Genomic_DNA"/>
</dbReference>
<dbReference type="Proteomes" id="UP001642409">
    <property type="component" value="Unassembled WGS sequence"/>
</dbReference>
<dbReference type="AlphaFoldDB" id="A0AA86RQJ9"/>
<protein>
    <submittedName>
        <fullName evidence="2">Hypothetical_protein</fullName>
    </submittedName>
</protein>
<organism evidence="1">
    <name type="scientific">Hexamita inflata</name>
    <dbReference type="NCBI Taxonomy" id="28002"/>
    <lineage>
        <taxon>Eukaryota</taxon>
        <taxon>Metamonada</taxon>
        <taxon>Diplomonadida</taxon>
        <taxon>Hexamitidae</taxon>
        <taxon>Hexamitinae</taxon>
        <taxon>Hexamita</taxon>
    </lineage>
</organism>
<reference evidence="1" key="1">
    <citation type="submission" date="2023-06" db="EMBL/GenBank/DDBJ databases">
        <authorList>
            <person name="Kurt Z."/>
        </authorList>
    </citation>
    <scope>NUCLEOTIDE SEQUENCE</scope>
</reference>